<evidence type="ECO:0000259" key="6">
    <source>
        <dbReference type="Pfam" id="PF00892"/>
    </source>
</evidence>
<evidence type="ECO:0000256" key="2">
    <source>
        <dbReference type="ARBA" id="ARBA00022692"/>
    </source>
</evidence>
<dbReference type="RefSeq" id="XP_031568264.1">
    <property type="nucleotide sequence ID" value="XM_031712404.1"/>
</dbReference>
<protein>
    <submittedName>
        <fullName evidence="8">Solute carrier family 35 member G1-like</fullName>
    </submittedName>
</protein>
<feature type="domain" description="EamA" evidence="6">
    <location>
        <begin position="241"/>
        <end position="372"/>
    </location>
</feature>
<keyword evidence="3 5" id="KW-1133">Transmembrane helix</keyword>
<evidence type="ECO:0000256" key="1">
    <source>
        <dbReference type="ARBA" id="ARBA00004141"/>
    </source>
</evidence>
<dbReference type="PANTHER" id="PTHR22911:SF6">
    <property type="entry name" value="SOLUTE CARRIER FAMILY 35 MEMBER G1"/>
    <property type="match status" value="1"/>
</dbReference>
<feature type="transmembrane region" description="Helical" evidence="5">
    <location>
        <begin position="118"/>
        <end position="137"/>
    </location>
</feature>
<feature type="transmembrane region" description="Helical" evidence="5">
    <location>
        <begin position="149"/>
        <end position="171"/>
    </location>
</feature>
<feature type="transmembrane region" description="Helical" evidence="5">
    <location>
        <begin position="333"/>
        <end position="351"/>
    </location>
</feature>
<dbReference type="SUPFAM" id="SSF103481">
    <property type="entry name" value="Multidrug resistance efflux transporter EmrE"/>
    <property type="match status" value="2"/>
</dbReference>
<comment type="subcellular location">
    <subcellularLocation>
        <location evidence="1">Membrane</location>
        <topology evidence="1">Multi-pass membrane protein</topology>
    </subcellularLocation>
</comment>
<name>A0A6P8IN40_ACTTE</name>
<feature type="transmembrane region" description="Helical" evidence="5">
    <location>
        <begin position="303"/>
        <end position="321"/>
    </location>
</feature>
<evidence type="ECO:0000256" key="5">
    <source>
        <dbReference type="SAM" id="Phobius"/>
    </source>
</evidence>
<evidence type="ECO:0000256" key="3">
    <source>
        <dbReference type="ARBA" id="ARBA00022989"/>
    </source>
</evidence>
<feature type="transmembrane region" description="Helical" evidence="5">
    <location>
        <begin position="87"/>
        <end position="106"/>
    </location>
</feature>
<organism evidence="7 8">
    <name type="scientific">Actinia tenebrosa</name>
    <name type="common">Australian red waratah sea anemone</name>
    <dbReference type="NCBI Taxonomy" id="6105"/>
    <lineage>
        <taxon>Eukaryota</taxon>
        <taxon>Metazoa</taxon>
        <taxon>Cnidaria</taxon>
        <taxon>Anthozoa</taxon>
        <taxon>Hexacorallia</taxon>
        <taxon>Actiniaria</taxon>
        <taxon>Actiniidae</taxon>
        <taxon>Actinia</taxon>
    </lineage>
</organism>
<sequence>MCSPFSATYWRRGSTDLSSTPLLSSKRRSSQLRSINEQDVASYDRESDSFRAFSSFGEILSLSRPHDEQEKRPSCWRKLNLLCKSNAGLALTTLSGIFFALASLFVKLSNTTIPAFEIIFVRLFLQTIFVLPPAIYAGANVIGEKKQRIFLTLFGAFNFLSISSVYGAFTLLPLGDATVFISTTPVFTGLLAYFILKESWRKTDAASSFLCLVGIILITRPTFIFGSSNSRSHMTETHRLIGYVVASLGAIIQSATFIMVRSLDKSISFYTNVFYFGWCSALLSGISMFIFQNPVIPDCGKARWYMLSVAIFGVLGSLSLNRGLQLENAAPAALMRNVDILFAFVFDVVFFEEQPHPLTVIGGLIVCIATTSVVITKMWRARERVEL</sequence>
<evidence type="ECO:0000313" key="7">
    <source>
        <dbReference type="Proteomes" id="UP000515163"/>
    </source>
</evidence>
<keyword evidence="4 5" id="KW-0472">Membrane</keyword>
<keyword evidence="2 5" id="KW-0812">Transmembrane</keyword>
<dbReference type="GO" id="GO:0016020">
    <property type="term" value="C:membrane"/>
    <property type="evidence" value="ECO:0007669"/>
    <property type="project" value="UniProtKB-SubCell"/>
</dbReference>
<gene>
    <name evidence="8" type="primary">LOC116302968</name>
</gene>
<feature type="domain" description="EamA" evidence="6">
    <location>
        <begin position="88"/>
        <end position="219"/>
    </location>
</feature>
<evidence type="ECO:0000313" key="8">
    <source>
        <dbReference type="RefSeq" id="XP_031568264.1"/>
    </source>
</evidence>
<feature type="transmembrane region" description="Helical" evidence="5">
    <location>
        <begin position="240"/>
        <end position="260"/>
    </location>
</feature>
<dbReference type="InParanoid" id="A0A6P8IN40"/>
<keyword evidence="7" id="KW-1185">Reference proteome</keyword>
<evidence type="ECO:0000256" key="4">
    <source>
        <dbReference type="ARBA" id="ARBA00023136"/>
    </source>
</evidence>
<feature type="transmembrane region" description="Helical" evidence="5">
    <location>
        <begin position="357"/>
        <end position="375"/>
    </location>
</feature>
<dbReference type="PANTHER" id="PTHR22911">
    <property type="entry name" value="ACYL-MALONYL CONDENSING ENZYME-RELATED"/>
    <property type="match status" value="1"/>
</dbReference>
<feature type="transmembrane region" description="Helical" evidence="5">
    <location>
        <begin position="208"/>
        <end position="228"/>
    </location>
</feature>
<accession>A0A6P8IN40</accession>
<dbReference type="Pfam" id="PF00892">
    <property type="entry name" value="EamA"/>
    <property type="match status" value="2"/>
</dbReference>
<feature type="transmembrane region" description="Helical" evidence="5">
    <location>
        <begin position="272"/>
        <end position="291"/>
    </location>
</feature>
<dbReference type="OrthoDB" id="306876at2759"/>
<dbReference type="Proteomes" id="UP000515163">
    <property type="component" value="Unplaced"/>
</dbReference>
<dbReference type="InterPro" id="IPR000620">
    <property type="entry name" value="EamA_dom"/>
</dbReference>
<feature type="transmembrane region" description="Helical" evidence="5">
    <location>
        <begin position="177"/>
        <end position="196"/>
    </location>
</feature>
<dbReference type="InterPro" id="IPR037185">
    <property type="entry name" value="EmrE-like"/>
</dbReference>
<proteinExistence type="predicted"/>
<dbReference type="GeneID" id="116302968"/>
<dbReference type="AlphaFoldDB" id="A0A6P8IN40"/>
<reference evidence="8" key="1">
    <citation type="submission" date="2025-08" db="UniProtKB">
        <authorList>
            <consortium name="RefSeq"/>
        </authorList>
    </citation>
    <scope>IDENTIFICATION</scope>
    <source>
        <tissue evidence="8">Tentacle</tissue>
    </source>
</reference>
<dbReference type="KEGG" id="aten:116302968"/>